<feature type="compositionally biased region" description="Basic and acidic residues" evidence="1">
    <location>
        <begin position="492"/>
        <end position="507"/>
    </location>
</feature>
<reference evidence="2" key="1">
    <citation type="submission" date="2021-01" db="EMBL/GenBank/DDBJ databases">
        <authorList>
            <person name="Corre E."/>
            <person name="Pelletier E."/>
            <person name="Niang G."/>
            <person name="Scheremetjew M."/>
            <person name="Finn R."/>
            <person name="Kale V."/>
            <person name="Holt S."/>
            <person name="Cochrane G."/>
            <person name="Meng A."/>
            <person name="Brown T."/>
            <person name="Cohen L."/>
        </authorList>
    </citation>
    <scope>NUCLEOTIDE SEQUENCE</scope>
    <source>
        <strain evidence="2">NIES-2562</strain>
    </source>
</reference>
<feature type="region of interest" description="Disordered" evidence="1">
    <location>
        <begin position="917"/>
        <end position="958"/>
    </location>
</feature>
<gene>
    <name evidence="2" type="ORF">PBIL07802_LOCUS7549</name>
</gene>
<feature type="compositionally biased region" description="Polar residues" evidence="1">
    <location>
        <begin position="644"/>
        <end position="654"/>
    </location>
</feature>
<feature type="compositionally biased region" description="Basic and acidic residues" evidence="1">
    <location>
        <begin position="1"/>
        <end position="13"/>
    </location>
</feature>
<dbReference type="SUPFAM" id="SSF48452">
    <property type="entry name" value="TPR-like"/>
    <property type="match status" value="1"/>
</dbReference>
<dbReference type="InterPro" id="IPR011990">
    <property type="entry name" value="TPR-like_helical_dom_sf"/>
</dbReference>
<feature type="region of interest" description="Disordered" evidence="1">
    <location>
        <begin position="643"/>
        <end position="671"/>
    </location>
</feature>
<feature type="compositionally biased region" description="Basic and acidic residues" evidence="1">
    <location>
        <begin position="215"/>
        <end position="228"/>
    </location>
</feature>
<feature type="compositionally biased region" description="Basic and acidic residues" evidence="1">
    <location>
        <begin position="36"/>
        <end position="53"/>
    </location>
</feature>
<feature type="region of interest" description="Disordered" evidence="1">
    <location>
        <begin position="456"/>
        <end position="514"/>
    </location>
</feature>
<feature type="compositionally biased region" description="Polar residues" evidence="1">
    <location>
        <begin position="938"/>
        <end position="949"/>
    </location>
</feature>
<feature type="compositionally biased region" description="Acidic residues" evidence="1">
    <location>
        <begin position="477"/>
        <end position="490"/>
    </location>
</feature>
<evidence type="ECO:0000256" key="1">
    <source>
        <dbReference type="SAM" id="MobiDB-lite"/>
    </source>
</evidence>
<feature type="region of interest" description="Disordered" evidence="1">
    <location>
        <begin position="1"/>
        <end position="127"/>
    </location>
</feature>
<dbReference type="EMBL" id="HBIB01011621">
    <property type="protein sequence ID" value="CAE0245368.1"/>
    <property type="molecule type" value="Transcribed_RNA"/>
</dbReference>
<feature type="compositionally biased region" description="Basic and acidic residues" evidence="1">
    <location>
        <begin position="464"/>
        <end position="476"/>
    </location>
</feature>
<feature type="compositionally biased region" description="Basic and acidic residues" evidence="1">
    <location>
        <begin position="339"/>
        <end position="350"/>
    </location>
</feature>
<organism evidence="2">
    <name type="scientific">Palpitomonas bilix</name>
    <dbReference type="NCBI Taxonomy" id="652834"/>
    <lineage>
        <taxon>Eukaryota</taxon>
        <taxon>Eukaryota incertae sedis</taxon>
    </lineage>
</organism>
<evidence type="ECO:0000313" key="2">
    <source>
        <dbReference type="EMBL" id="CAE0245368.1"/>
    </source>
</evidence>
<name>A0A7S3D3F8_9EUKA</name>
<feature type="region of interest" description="Disordered" evidence="1">
    <location>
        <begin position="990"/>
        <end position="1049"/>
    </location>
</feature>
<feature type="region of interest" description="Disordered" evidence="1">
    <location>
        <begin position="338"/>
        <end position="376"/>
    </location>
</feature>
<feature type="region of interest" description="Disordered" evidence="1">
    <location>
        <begin position="843"/>
        <end position="862"/>
    </location>
</feature>
<feature type="compositionally biased region" description="Acidic residues" evidence="1">
    <location>
        <begin position="26"/>
        <end position="35"/>
    </location>
</feature>
<proteinExistence type="predicted"/>
<feature type="compositionally biased region" description="Gly residues" evidence="1">
    <location>
        <begin position="54"/>
        <end position="64"/>
    </location>
</feature>
<sequence length="1049" mass="115014">MSDESVDGKREEGEVGDAVEIAGKEEGEDESEDSTESVKGEGEGSVERGKEAGFGEGQPAGESGGEAEKSEEGSSESEEETTPSSTSKPDALSERREGEEGGETEEGDSSLRSQEPPSPVESEVRNVANAERLCATRHQFYPASSVEMQDSYQKLVTTLNESGVRLLRSSDPLQGFRFFNCAEAITRHLTEKEREKGSDYASKLQRDDDVEEDDLDKKEKRDAQGKGGEEEEEEGADSSLFIPGPITGLLLGVDPTGSTSRHAVHGLLPPPAAFTNSPLRCALRAKTLSNIGCYLVRVGRTKEALHYFLRGLALETKVMQRLEMEIGKLHQRKVALHAEASKSENSEEKSSNPAESASEVASNEGEDRVKNMRQSETTKVEEALTLAVTKLRLSKISIASSHLNVCAALSALVKHGRALAHAQLALSLLLKVHPSPPKECLKFLVEGEVKLALSGIPADESAEEEKGKERLERVEEGEGESEQGEVEGNGDESSRKEEKEGGEKGEEGTPYIGGVSRSAQAINKSLADLLLLYNDADSSEGEGEIGELLILALFNIGAELEYINEQQYALTAFHEAYQQSLHLPSLTRISRQTLKSAYTDLDMKLMKRKEKQQTAGSYPSFLSIPPDKVEAVSIAKTIRMRQSGGISDDTNSGMGRSRPSAHALAKKSGGMRVKQKPFVEIPPHMTRPARRGLTRKHPYVLREEVTEAGKEEASGRDDGYISILSGYQAPPPPYGAPYGERHPRKAMWRPDNFQRDFKQLLQNPTYAERIARQEIRKQKNTHMAATAPPPDTDSQVTMVDPQVMPKAAEENALVERLKASIGEAEYEGERRRKHRLAMFKEDPQQGDFHFPPIEDKRRRDRRSAFGPSQYLLVDQKSSVLPEAFGYRYLRDAYERGEEERARVDRLEVDMSTSVRSMSSSLLRSDVSDRNQARLPRSLPSTGFATTSNAEGGKSGGIDGLTAKVQKALETSFRGDIVDLEMEGHAHTLSALAQPLPPPGQTGTASRTRSSAQLRSSANTGKHVTIGGHRPPPSSYPRDAPARPVRRHAK</sequence>
<accession>A0A7S3D3F8</accession>
<dbReference type="AlphaFoldDB" id="A0A7S3D3F8"/>
<feature type="region of interest" description="Disordered" evidence="1">
    <location>
        <begin position="191"/>
        <end position="241"/>
    </location>
</feature>
<protein>
    <submittedName>
        <fullName evidence="2">Uncharacterized protein</fullName>
    </submittedName>
</protein>
<feature type="compositionally biased region" description="Polar residues" evidence="1">
    <location>
        <begin position="1000"/>
        <end position="1021"/>
    </location>
</feature>